<gene>
    <name evidence="1" type="ORF">BRCON_2060</name>
</gene>
<reference evidence="1 2" key="1">
    <citation type="submission" date="2018-05" db="EMBL/GenBank/DDBJ databases">
        <title>A metagenomic window into the 2 km-deep terrestrial subsurface aquifer revealed taxonomically and functionally diverse microbial community comprising novel uncultured bacterial lineages.</title>
        <authorList>
            <person name="Kadnikov V.V."/>
            <person name="Mardanov A.V."/>
            <person name="Beletsky A.V."/>
            <person name="Banks D."/>
            <person name="Pimenov N.V."/>
            <person name="Frank Y.A."/>
            <person name="Karnachuk O.V."/>
            <person name="Ravin N.V."/>
        </authorList>
    </citation>
    <scope>NUCLEOTIDE SEQUENCE [LARGE SCALE GENOMIC DNA]</scope>
    <source>
        <strain evidence="1">BY</strain>
    </source>
</reference>
<dbReference type="PANTHER" id="PTHR40616:SF1">
    <property type="entry name" value="LINALOOL DEHYDRATASE_ISOMERASE DOMAIN-CONTAINING PROTEIN"/>
    <property type="match status" value="1"/>
</dbReference>
<dbReference type="EMBL" id="CP030759">
    <property type="protein sequence ID" value="AXA36837.1"/>
    <property type="molecule type" value="Genomic_DNA"/>
</dbReference>
<evidence type="ECO:0000313" key="2">
    <source>
        <dbReference type="Proteomes" id="UP000262583"/>
    </source>
</evidence>
<organism evidence="1 2">
    <name type="scientific">Sumerlaea chitinivorans</name>
    <dbReference type="NCBI Taxonomy" id="2250252"/>
    <lineage>
        <taxon>Bacteria</taxon>
        <taxon>Candidatus Sumerlaeota</taxon>
        <taxon>Candidatus Sumerlaeia</taxon>
        <taxon>Candidatus Sumerlaeales</taxon>
        <taxon>Candidatus Sumerlaeaceae</taxon>
        <taxon>Candidatus Sumerlaea</taxon>
    </lineage>
</organism>
<dbReference type="Proteomes" id="UP000262583">
    <property type="component" value="Chromosome"/>
</dbReference>
<proteinExistence type="predicted"/>
<dbReference type="SUPFAM" id="SSF48230">
    <property type="entry name" value="Chondroitin AC/alginate lyase"/>
    <property type="match status" value="1"/>
</dbReference>
<dbReference type="AlphaFoldDB" id="A0A2Z4Y6I0"/>
<dbReference type="PANTHER" id="PTHR40616">
    <property type="entry name" value="LINALOOL DEHYDRATASE_ISOMERASE DOMAIN-CONTAINING PROTEIN"/>
    <property type="match status" value="1"/>
</dbReference>
<dbReference type="InterPro" id="IPR008929">
    <property type="entry name" value="Chondroitin_lyas"/>
</dbReference>
<name>A0A2Z4Y6I0_SUMC1</name>
<sequence length="834" mass="91334">MHMRLKCLDRWRALPLRIAAWAQNACGVGTMLVLLISGLAHVARAETFLNEATFTRVGARSGGFFDADSTGSIVFNLPSGASATTEMLSLTHLVLASGDSATTHIIYDPATTLTLSVLVESCPLGPQYLIARLPESRRMRWTYFTKKPPMLPAPTGTVARADLRERFHRLALRKLGAFFDADTTGTWLANSPDADYHWMREDIYYAVALLDDESSASHRRANDILRTIANAQDRVTTSSTYGWFFTNAADLRVPNNASTFFLAPILAHLCLNPPATLEATTLAEMRVALRHVVDGVMSRFSFGPIYENFYFMGTATLAIAARVFDEPALADLARTKMRGAWSSFLPNGAHVESNSPVYIGVTAWALSLLVEDAQDTETVALAEQLLQRIFVDLAAFHQPALRQQAGPFSRVYEDGLRGAAGLTAFLTALELEQEGYDAPMRLAEMFEAQHTLDINPCYWQATRPPLMHPLIAEAMRGPRPLPVFVRQRNYHSDTASYLSTSFSLGAYAATTNYTLLGNEGLVLQVFEPVAPGGYAAVYARAGACNAEPLGYATGSGYDMFGFQHRERLLWLADRTFASSQAPASRVFVALIGDERFAQWEDVRINGAPVSLPANVGIGDVVTARRAGAFLAVQPLYAIAIGMRNRIGSVERQNGHLAIVTHALDAPAPEPLAGKRVEAAFAVTCSEASRWDSYDAFIADYLSSSSLEIVEDATSRTIVWEYGDLMEGSFHRASRQWGRRAVNGEEVGSPLLESDFAVQTNSSTLSLRDFTATDVPPYTWAVYPQGASSVLLANPSNEEVRVNTNWTDTPVTIAPYGFAVVTKSPPARVTEWSRY</sequence>
<protein>
    <submittedName>
        <fullName evidence="1">Uncharacterized protein</fullName>
    </submittedName>
</protein>
<evidence type="ECO:0000313" key="1">
    <source>
        <dbReference type="EMBL" id="AXA36837.1"/>
    </source>
</evidence>
<accession>A0A2Z4Y6I0</accession>
<dbReference type="KEGG" id="schv:BRCON_2060"/>